<gene>
    <name evidence="7" type="ORF">Q7514_04275</name>
</gene>
<evidence type="ECO:0000256" key="1">
    <source>
        <dbReference type="ARBA" id="ARBA00004196"/>
    </source>
</evidence>
<keyword evidence="3" id="KW-0813">Transport</keyword>
<evidence type="ECO:0000256" key="4">
    <source>
        <dbReference type="ARBA" id="ARBA00022729"/>
    </source>
</evidence>
<dbReference type="Proteomes" id="UP001336020">
    <property type="component" value="Unassembled WGS sequence"/>
</dbReference>
<evidence type="ECO:0000259" key="6">
    <source>
        <dbReference type="PROSITE" id="PS50983"/>
    </source>
</evidence>
<comment type="similarity">
    <text evidence="2">Belongs to the bacterial solute-binding protein 8 family.</text>
</comment>
<comment type="subcellular location">
    <subcellularLocation>
        <location evidence="1">Cell envelope</location>
    </subcellularLocation>
</comment>
<protein>
    <submittedName>
        <fullName evidence="7">ABC transporter substrate-binding protein</fullName>
    </submittedName>
</protein>
<dbReference type="PANTHER" id="PTHR30532">
    <property type="entry name" value="IRON III DICITRATE-BINDING PERIPLASMIC PROTEIN"/>
    <property type="match status" value="1"/>
</dbReference>
<dbReference type="Pfam" id="PF01497">
    <property type="entry name" value="Peripla_BP_2"/>
    <property type="match status" value="1"/>
</dbReference>
<proteinExistence type="inferred from homology"/>
<keyword evidence="4 5" id="KW-0732">Signal</keyword>
<evidence type="ECO:0000256" key="3">
    <source>
        <dbReference type="ARBA" id="ARBA00022448"/>
    </source>
</evidence>
<name>A0ABU7L5C7_9NOCA</name>
<sequence length="334" mass="35272">MNASRLYRGAVFGTLAALALTACSSDPATESSDDTAATTVTVEDNFGTQTVTVPPQSVVATDNSTFETLDTWGIPLAAGAVSLMPDTISYTEDASIVDLGSHREPNLEAVVAVDPDLIINGGRYGQYREKFQELAPDATIVEVAPRDEEAFDSELKRGVTVLGEIFDKQAEAQELSDAFDASIARVQAAYSPDQSVMGIIVSGGQIGYVAPSNGRTIGPMFDIFDFTPALEVPEGSDDHQGDDISVEAIAASNPGLIIVMDRDAAVSADGPDYVPAATVLEDSAALQNVPAIQDGNVIYLPADTYTNESIQTYTEFFNSLADLLEKNAQGAENN</sequence>
<dbReference type="PANTHER" id="PTHR30532:SF28">
    <property type="entry name" value="PETROBACTIN-BINDING PROTEIN YCLQ"/>
    <property type="match status" value="1"/>
</dbReference>
<evidence type="ECO:0000313" key="8">
    <source>
        <dbReference type="Proteomes" id="UP001336020"/>
    </source>
</evidence>
<feature type="chain" id="PRO_5047495913" evidence="5">
    <location>
        <begin position="25"/>
        <end position="334"/>
    </location>
</feature>
<dbReference type="InterPro" id="IPR002491">
    <property type="entry name" value="ABC_transptr_periplasmic_BD"/>
</dbReference>
<dbReference type="InterPro" id="IPR051313">
    <property type="entry name" value="Bact_iron-sidero_bind"/>
</dbReference>
<reference evidence="7 8" key="1">
    <citation type="submission" date="2023-07" db="EMBL/GenBank/DDBJ databases">
        <authorList>
            <person name="Girao M."/>
            <person name="Carvalho M.F."/>
        </authorList>
    </citation>
    <scope>NUCLEOTIDE SEQUENCE [LARGE SCALE GENOMIC DNA]</scope>
    <source>
        <strain evidence="7 8">YIM65754</strain>
    </source>
</reference>
<dbReference type="RefSeq" id="WP_330132029.1">
    <property type="nucleotide sequence ID" value="NZ_JAUTXY010000002.1"/>
</dbReference>
<comment type="caution">
    <text evidence="7">The sequence shown here is derived from an EMBL/GenBank/DDBJ whole genome shotgun (WGS) entry which is preliminary data.</text>
</comment>
<evidence type="ECO:0000256" key="2">
    <source>
        <dbReference type="ARBA" id="ARBA00008814"/>
    </source>
</evidence>
<dbReference type="PROSITE" id="PS50983">
    <property type="entry name" value="FE_B12_PBP"/>
    <property type="match status" value="1"/>
</dbReference>
<dbReference type="EMBL" id="JAUTXY010000002">
    <property type="protein sequence ID" value="MEE2056738.1"/>
    <property type="molecule type" value="Genomic_DNA"/>
</dbReference>
<dbReference type="SUPFAM" id="SSF53807">
    <property type="entry name" value="Helical backbone' metal receptor"/>
    <property type="match status" value="1"/>
</dbReference>
<evidence type="ECO:0000313" key="7">
    <source>
        <dbReference type="EMBL" id="MEE2056738.1"/>
    </source>
</evidence>
<organism evidence="7 8">
    <name type="scientific">Rhodococcus artemisiae</name>
    <dbReference type="NCBI Taxonomy" id="714159"/>
    <lineage>
        <taxon>Bacteria</taxon>
        <taxon>Bacillati</taxon>
        <taxon>Actinomycetota</taxon>
        <taxon>Actinomycetes</taxon>
        <taxon>Mycobacteriales</taxon>
        <taxon>Nocardiaceae</taxon>
        <taxon>Rhodococcus</taxon>
    </lineage>
</organism>
<dbReference type="PROSITE" id="PS51257">
    <property type="entry name" value="PROKAR_LIPOPROTEIN"/>
    <property type="match status" value="1"/>
</dbReference>
<feature type="signal peptide" evidence="5">
    <location>
        <begin position="1"/>
        <end position="24"/>
    </location>
</feature>
<keyword evidence="8" id="KW-1185">Reference proteome</keyword>
<dbReference type="Gene3D" id="3.40.50.1980">
    <property type="entry name" value="Nitrogenase molybdenum iron protein domain"/>
    <property type="match status" value="2"/>
</dbReference>
<feature type="domain" description="Fe/B12 periplasmic-binding" evidence="6">
    <location>
        <begin position="57"/>
        <end position="328"/>
    </location>
</feature>
<accession>A0ABU7L5C7</accession>
<evidence type="ECO:0000256" key="5">
    <source>
        <dbReference type="SAM" id="SignalP"/>
    </source>
</evidence>